<keyword evidence="4 18" id="KW-0312">Gluconeogenesis</keyword>
<dbReference type="FunFam" id="1.10.1390.10:FF:000001">
    <property type="entry name" value="Glucose-6-phosphate isomerase"/>
    <property type="match status" value="1"/>
</dbReference>
<dbReference type="PROSITE" id="PS00765">
    <property type="entry name" value="P_GLUCOSE_ISOMERASE_1"/>
    <property type="match status" value="1"/>
</dbReference>
<dbReference type="SMART" id="SM00133">
    <property type="entry name" value="S_TK_X"/>
    <property type="match status" value="1"/>
</dbReference>
<feature type="compositionally biased region" description="Low complexity" evidence="19">
    <location>
        <begin position="20"/>
        <end position="33"/>
    </location>
</feature>
<dbReference type="Gene3D" id="1.10.1390.10">
    <property type="match status" value="1"/>
</dbReference>
<comment type="catalytic activity">
    <reaction evidence="16">
        <text>L-seryl-[protein] + ATP = O-phospho-L-seryl-[protein] + ADP + H(+)</text>
        <dbReference type="Rhea" id="RHEA:17989"/>
        <dbReference type="Rhea" id="RHEA-COMP:9863"/>
        <dbReference type="Rhea" id="RHEA-COMP:11604"/>
        <dbReference type="ChEBI" id="CHEBI:15378"/>
        <dbReference type="ChEBI" id="CHEBI:29999"/>
        <dbReference type="ChEBI" id="CHEBI:30616"/>
        <dbReference type="ChEBI" id="CHEBI:83421"/>
        <dbReference type="ChEBI" id="CHEBI:456216"/>
        <dbReference type="EC" id="2.7.11.1"/>
    </reaction>
</comment>
<name>A0A8T9BWB6_9HELO</name>
<dbReference type="PROSITE" id="PS51463">
    <property type="entry name" value="P_GLUCOSE_ISOMERASE_3"/>
    <property type="match status" value="1"/>
</dbReference>
<dbReference type="CDD" id="cd05016">
    <property type="entry name" value="SIS_PGI_2"/>
    <property type="match status" value="1"/>
</dbReference>
<dbReference type="InterPro" id="IPR008271">
    <property type="entry name" value="Ser/Thr_kinase_AS"/>
</dbReference>
<dbReference type="SMART" id="SM00220">
    <property type="entry name" value="S_TKc"/>
    <property type="match status" value="1"/>
</dbReference>
<reference evidence="22 23" key="1">
    <citation type="submission" date="2018-05" db="EMBL/GenBank/DDBJ databases">
        <title>Genome sequencing and assembly of the regulated plant pathogen Lachnellula willkommii and related sister species for the development of diagnostic species identification markers.</title>
        <authorList>
            <person name="Giroux E."/>
            <person name="Bilodeau G."/>
        </authorList>
    </citation>
    <scope>NUCLEOTIDE SEQUENCE [LARGE SCALE GENOMIC DNA]</scope>
    <source>
        <strain evidence="22 23">CBS 268.59</strain>
    </source>
</reference>
<dbReference type="PRINTS" id="PR00662">
    <property type="entry name" value="G6PISOMERASE"/>
</dbReference>
<dbReference type="Pfam" id="PF00069">
    <property type="entry name" value="Pkinase"/>
    <property type="match status" value="1"/>
</dbReference>
<comment type="catalytic activity">
    <reaction evidence="14 18">
        <text>alpha-D-glucose 6-phosphate = beta-D-fructose 6-phosphate</text>
        <dbReference type="Rhea" id="RHEA:11816"/>
        <dbReference type="ChEBI" id="CHEBI:57634"/>
        <dbReference type="ChEBI" id="CHEBI:58225"/>
        <dbReference type="EC" id="5.3.1.9"/>
    </reaction>
</comment>
<feature type="compositionally biased region" description="Polar residues" evidence="19">
    <location>
        <begin position="101"/>
        <end position="111"/>
    </location>
</feature>
<evidence type="ECO:0000256" key="11">
    <source>
        <dbReference type="ARBA" id="ARBA00023152"/>
    </source>
</evidence>
<dbReference type="PROSITE" id="PS50011">
    <property type="entry name" value="PROTEIN_KINASE_DOM"/>
    <property type="match status" value="1"/>
</dbReference>
<evidence type="ECO:0000256" key="17">
    <source>
        <dbReference type="PROSITE-ProRule" id="PRU10141"/>
    </source>
</evidence>
<evidence type="ECO:0000313" key="22">
    <source>
        <dbReference type="EMBL" id="TVY67412.1"/>
    </source>
</evidence>
<dbReference type="Gene3D" id="3.30.200.20">
    <property type="entry name" value="Phosphorylase Kinase, domain 1"/>
    <property type="match status" value="1"/>
</dbReference>
<keyword evidence="12 18" id="KW-0413">Isomerase</keyword>
<dbReference type="CDD" id="cd11651">
    <property type="entry name" value="YPK1_N_like"/>
    <property type="match status" value="1"/>
</dbReference>
<accession>A0A8T9BWB6</accession>
<keyword evidence="8 17" id="KW-0547">Nucleotide-binding</keyword>
<evidence type="ECO:0000256" key="6">
    <source>
        <dbReference type="ARBA" id="ARBA00022553"/>
    </source>
</evidence>
<evidence type="ECO:0000259" key="20">
    <source>
        <dbReference type="PROSITE" id="PS50011"/>
    </source>
</evidence>
<evidence type="ECO:0000256" key="12">
    <source>
        <dbReference type="ARBA" id="ARBA00023235"/>
    </source>
</evidence>
<dbReference type="EMBL" id="QGMK01001575">
    <property type="protein sequence ID" value="TVY67412.1"/>
    <property type="molecule type" value="Genomic_DNA"/>
</dbReference>
<dbReference type="FunFam" id="1.10.510.10:FF:000008">
    <property type="entry name" value="Non-specific serine/threonine protein kinase"/>
    <property type="match status" value="1"/>
</dbReference>
<dbReference type="InterPro" id="IPR023096">
    <property type="entry name" value="G6P_Isomerase_C"/>
</dbReference>
<dbReference type="InterPro" id="IPR001672">
    <property type="entry name" value="G6P_Isomerase"/>
</dbReference>
<comment type="caution">
    <text evidence="22">The sequence shown here is derived from an EMBL/GenBank/DDBJ whole genome shotgun (WGS) entry which is preliminary data.</text>
</comment>
<dbReference type="InterPro" id="IPR046348">
    <property type="entry name" value="SIS_dom_sf"/>
</dbReference>
<evidence type="ECO:0000313" key="23">
    <source>
        <dbReference type="Proteomes" id="UP000469558"/>
    </source>
</evidence>
<dbReference type="Gene3D" id="3.40.50.10490">
    <property type="entry name" value="Glucose-6-phosphate isomerase like protein, domain 1"/>
    <property type="match status" value="2"/>
</dbReference>
<evidence type="ECO:0000256" key="9">
    <source>
        <dbReference type="ARBA" id="ARBA00022777"/>
    </source>
</evidence>
<dbReference type="PROSITE" id="PS51285">
    <property type="entry name" value="AGC_KINASE_CTER"/>
    <property type="match status" value="1"/>
</dbReference>
<dbReference type="NCBIfam" id="NF001211">
    <property type="entry name" value="PRK00179.1"/>
    <property type="match status" value="1"/>
</dbReference>
<keyword evidence="11 18" id="KW-0324">Glycolysis</keyword>
<evidence type="ECO:0000256" key="18">
    <source>
        <dbReference type="RuleBase" id="RU000612"/>
    </source>
</evidence>
<comment type="function">
    <text evidence="13">In the cytoplasm, catalyzes the conversion of glucose-6-phosphate to fructose-6-phosphate, the second step in glycolysis, and the reverse reaction during gluconeogenesis.</text>
</comment>
<feature type="domain" description="Protein kinase" evidence="20">
    <location>
        <begin position="304"/>
        <end position="561"/>
    </location>
</feature>
<dbReference type="AlphaFoldDB" id="A0A8T9BWB6"/>
<proteinExistence type="inferred from homology"/>
<dbReference type="GO" id="GO:0005829">
    <property type="term" value="C:cytosol"/>
    <property type="evidence" value="ECO:0007669"/>
    <property type="project" value="TreeGrafter"/>
</dbReference>
<feature type="region of interest" description="Disordered" evidence="19">
    <location>
        <begin position="651"/>
        <end position="700"/>
    </location>
</feature>
<dbReference type="PROSITE" id="PS00107">
    <property type="entry name" value="PROTEIN_KINASE_ATP"/>
    <property type="match status" value="1"/>
</dbReference>
<feature type="region of interest" description="Disordered" evidence="19">
    <location>
        <begin position="16"/>
        <end position="59"/>
    </location>
</feature>
<dbReference type="GO" id="GO:0004347">
    <property type="term" value="F:glucose-6-phosphate isomerase activity"/>
    <property type="evidence" value="ECO:0007669"/>
    <property type="project" value="UniProtKB-EC"/>
</dbReference>
<dbReference type="InterPro" id="IPR035482">
    <property type="entry name" value="SIS_PGI_2"/>
</dbReference>
<evidence type="ECO:0000256" key="5">
    <source>
        <dbReference type="ARBA" id="ARBA00022527"/>
    </source>
</evidence>
<dbReference type="Proteomes" id="UP000469558">
    <property type="component" value="Unassembled WGS sequence"/>
</dbReference>
<comment type="pathway">
    <text evidence="1 18">Carbohydrate degradation; glycolysis; D-glyceraldehyde 3-phosphate and glycerone phosphate from D-glucose: step 2/4.</text>
</comment>
<feature type="compositionally biased region" description="Low complexity" evidence="19">
    <location>
        <begin position="123"/>
        <end position="134"/>
    </location>
</feature>
<gene>
    <name evidence="22" type="primary">pgiA</name>
    <name evidence="22" type="ORF">LSUE1_G008003</name>
</gene>
<evidence type="ECO:0000256" key="1">
    <source>
        <dbReference type="ARBA" id="ARBA00004926"/>
    </source>
</evidence>
<dbReference type="InterPro" id="IPR011009">
    <property type="entry name" value="Kinase-like_dom_sf"/>
</dbReference>
<dbReference type="CDD" id="cd05015">
    <property type="entry name" value="SIS_PGI_1"/>
    <property type="match status" value="1"/>
</dbReference>
<dbReference type="SUPFAM" id="SSF56112">
    <property type="entry name" value="Protein kinase-like (PK-like)"/>
    <property type="match status" value="1"/>
</dbReference>
<keyword evidence="6" id="KW-0597">Phosphoprotein</keyword>
<dbReference type="InterPro" id="IPR017892">
    <property type="entry name" value="Pkinase_C"/>
</dbReference>
<dbReference type="InterPro" id="IPR035476">
    <property type="entry name" value="SIS_PGI_1"/>
</dbReference>
<dbReference type="EC" id="5.3.1.9" evidence="18"/>
<feature type="compositionally biased region" description="Low complexity" evidence="19">
    <location>
        <begin position="41"/>
        <end position="57"/>
    </location>
</feature>
<dbReference type="PROSITE" id="PS00108">
    <property type="entry name" value="PROTEIN_KINASE_ST"/>
    <property type="match status" value="1"/>
</dbReference>
<evidence type="ECO:0000256" key="3">
    <source>
        <dbReference type="ARBA" id="ARBA00018388"/>
    </source>
</evidence>
<evidence type="ECO:0000256" key="16">
    <source>
        <dbReference type="ARBA" id="ARBA00048679"/>
    </source>
</evidence>
<evidence type="ECO:0000256" key="10">
    <source>
        <dbReference type="ARBA" id="ARBA00022840"/>
    </source>
</evidence>
<dbReference type="GO" id="GO:0004674">
    <property type="term" value="F:protein serine/threonine kinase activity"/>
    <property type="evidence" value="ECO:0007669"/>
    <property type="project" value="UniProtKB-KW"/>
</dbReference>
<evidence type="ECO:0000256" key="4">
    <source>
        <dbReference type="ARBA" id="ARBA00022432"/>
    </source>
</evidence>
<keyword evidence="10 17" id="KW-0067">ATP-binding</keyword>
<evidence type="ECO:0000256" key="15">
    <source>
        <dbReference type="ARBA" id="ARBA00047899"/>
    </source>
</evidence>
<dbReference type="GO" id="GO:0006094">
    <property type="term" value="P:gluconeogenesis"/>
    <property type="evidence" value="ECO:0007669"/>
    <property type="project" value="UniProtKB-KW"/>
</dbReference>
<feature type="region of interest" description="Disordered" evidence="19">
    <location>
        <begin position="101"/>
        <end position="149"/>
    </location>
</feature>
<evidence type="ECO:0000256" key="8">
    <source>
        <dbReference type="ARBA" id="ARBA00022741"/>
    </source>
</evidence>
<dbReference type="PANTHER" id="PTHR11469">
    <property type="entry name" value="GLUCOSE-6-PHOSPHATE ISOMERASE"/>
    <property type="match status" value="1"/>
</dbReference>
<organism evidence="22 23">
    <name type="scientific">Lachnellula suecica</name>
    <dbReference type="NCBI Taxonomy" id="602035"/>
    <lineage>
        <taxon>Eukaryota</taxon>
        <taxon>Fungi</taxon>
        <taxon>Dikarya</taxon>
        <taxon>Ascomycota</taxon>
        <taxon>Pezizomycotina</taxon>
        <taxon>Leotiomycetes</taxon>
        <taxon>Helotiales</taxon>
        <taxon>Lachnaceae</taxon>
        <taxon>Lachnellula</taxon>
    </lineage>
</organism>
<dbReference type="FunFam" id="3.30.200.20:FF:000048">
    <property type="entry name" value="Non-specific serine/threonine protein kinase"/>
    <property type="match status" value="1"/>
</dbReference>
<dbReference type="Pfam" id="PF00433">
    <property type="entry name" value="Pkinase_C"/>
    <property type="match status" value="1"/>
</dbReference>
<keyword evidence="9" id="KW-0418">Kinase</keyword>
<dbReference type="InterPro" id="IPR000719">
    <property type="entry name" value="Prot_kinase_dom"/>
</dbReference>
<dbReference type="InterPro" id="IPR000961">
    <property type="entry name" value="AGC-kinase_C"/>
</dbReference>
<dbReference type="PANTHER" id="PTHR11469:SF1">
    <property type="entry name" value="GLUCOSE-6-PHOSPHATE ISOMERASE"/>
    <property type="match status" value="1"/>
</dbReference>
<protein>
    <recommendedName>
        <fullName evidence="3 18">Glucose-6-phosphate isomerase</fullName>
        <ecNumber evidence="18">5.3.1.9</ecNumber>
    </recommendedName>
</protein>
<dbReference type="FunFam" id="3.40.50.10490:FF:000004">
    <property type="entry name" value="Glucose-6-phosphate isomerase"/>
    <property type="match status" value="1"/>
</dbReference>
<evidence type="ECO:0000256" key="2">
    <source>
        <dbReference type="ARBA" id="ARBA00006604"/>
    </source>
</evidence>
<dbReference type="InterPro" id="IPR017441">
    <property type="entry name" value="Protein_kinase_ATP_BS"/>
</dbReference>
<evidence type="ECO:0000256" key="7">
    <source>
        <dbReference type="ARBA" id="ARBA00022679"/>
    </source>
</evidence>
<feature type="domain" description="AGC-kinase C-terminal" evidence="21">
    <location>
        <begin position="562"/>
        <end position="633"/>
    </location>
</feature>
<dbReference type="GO" id="GO:0048029">
    <property type="term" value="F:monosaccharide binding"/>
    <property type="evidence" value="ECO:0007669"/>
    <property type="project" value="TreeGrafter"/>
</dbReference>
<dbReference type="Gene3D" id="1.10.510.10">
    <property type="entry name" value="Transferase(Phosphotransferase) domain 1"/>
    <property type="match status" value="1"/>
</dbReference>
<keyword evidence="7" id="KW-0808">Transferase</keyword>
<comment type="similarity">
    <text evidence="2 18">Belongs to the GPI family.</text>
</comment>
<keyword evidence="5" id="KW-0723">Serine/threonine-protein kinase</keyword>
<evidence type="ECO:0000259" key="21">
    <source>
        <dbReference type="PROSITE" id="PS51285"/>
    </source>
</evidence>
<dbReference type="GO" id="GO:0051156">
    <property type="term" value="P:glucose 6-phosphate metabolic process"/>
    <property type="evidence" value="ECO:0007669"/>
    <property type="project" value="TreeGrafter"/>
</dbReference>
<dbReference type="OrthoDB" id="63267at2759"/>
<dbReference type="InterPro" id="IPR018189">
    <property type="entry name" value="Phosphoglucose_isomerase_CS"/>
</dbReference>
<feature type="compositionally biased region" description="Polar residues" evidence="19">
    <location>
        <begin position="660"/>
        <end position="686"/>
    </location>
</feature>
<dbReference type="GO" id="GO:0005524">
    <property type="term" value="F:ATP binding"/>
    <property type="evidence" value="ECO:0007669"/>
    <property type="project" value="UniProtKB-UniRule"/>
</dbReference>
<keyword evidence="23" id="KW-1185">Reference proteome</keyword>
<dbReference type="Pfam" id="PF00342">
    <property type="entry name" value="PGI"/>
    <property type="match status" value="1"/>
</dbReference>
<evidence type="ECO:0000256" key="13">
    <source>
        <dbReference type="ARBA" id="ARBA00024178"/>
    </source>
</evidence>
<evidence type="ECO:0000256" key="19">
    <source>
        <dbReference type="SAM" id="MobiDB-lite"/>
    </source>
</evidence>
<comment type="catalytic activity">
    <reaction evidence="15">
        <text>L-threonyl-[protein] + ATP = O-phospho-L-threonyl-[protein] + ADP + H(+)</text>
        <dbReference type="Rhea" id="RHEA:46608"/>
        <dbReference type="Rhea" id="RHEA-COMP:11060"/>
        <dbReference type="Rhea" id="RHEA-COMP:11605"/>
        <dbReference type="ChEBI" id="CHEBI:15378"/>
        <dbReference type="ChEBI" id="CHEBI:30013"/>
        <dbReference type="ChEBI" id="CHEBI:30616"/>
        <dbReference type="ChEBI" id="CHEBI:61977"/>
        <dbReference type="ChEBI" id="CHEBI:456216"/>
        <dbReference type="EC" id="2.7.11.1"/>
    </reaction>
</comment>
<dbReference type="PROSITE" id="PS00174">
    <property type="entry name" value="P_GLUCOSE_ISOMERASE_2"/>
    <property type="match status" value="1"/>
</dbReference>
<dbReference type="HAMAP" id="MF_00473">
    <property type="entry name" value="G6P_isomerase"/>
    <property type="match status" value="1"/>
</dbReference>
<sequence>MSRFLTKKLKETHLGPLANTFSRSTSTSTITGDTAKDEKASIASNPSNPSSASTPTNDNGIAASEVIAAQPPAQPRPGILIVTLHEGAGFSLPEQYKNTLTSHQQNSLSQGNGFGVAGSVRPGSSQQAGSMAGSYANTRPQTSGGGFGVVPSNHGRISSKYLPYALLDFDKLQVFVNSVGGTPENPLWAGDNTAYKFDVSRVTELAVHLYLRNPNAPPGSGRSQDIFLGVTRINPRFEEAHKYVEDPKLSKKDKEKAAAEWAAKEKALGMAGTDWTEVQFGTGKIKLGVEYIENRTRSLKIEDFDLLKVVGKGSFGKVMQVKKKDTQRIYALKTIRKAHIISRSEVAHTLAERSVLSQINNPFIVPLKFTFQSPEKLYFVLAFVNGGELFHHLQKEQRFDINRSRFYTAELLCALECLHGFNVIYRDLKPENILLDYSGHIALCDFGLCKLDMKDEDRTNTFCGTPEYLAPELLLGQGYTKTVDWWTLGVLLYEMLTGLPPFYDENTNEMYRKILSEPLHFPGPEIVPPSAKDLLTKLLNRKPDQRLGANGASEIKAHPFFHSIDWRKLLQRKYEPTFKPNVTDALDTKNFDAEFTNEAPTDSYVDGPILSQTMQQQFTGWSYNRPVAGLGDGGGIEQSLLSYKARSISDRRRKYKEKQQNLTDSYLRSPSHVDTSTSPNKPQDNMTHADKLPSWPSLQSHHDSVGRSFVLKEEFKKDPQRFEKFSFKFPNTADDSEILFDFSKNLINEETLKILVQVAKESGLEDLRDRMFKGEKINFTEDRAVLHAALRNVSSEPIEVDGADVMPGVNKELEHMKEFSEAIRSGEWKGFTGKPLTTIINIGIGGSDLGPVMVTEALKFYGDRKQTLHFVSNIDGTHMAEALRESDPETTLFLVASKTFTTAETVTNANSAKEWFLKKTDGKGDIAKHFVALSTNEGEVTKFGIDAKNMFGFESWVGGRYSVWSAIGLSVALHIGYDNFHQLLSGAHAMDTHFRKTPLEKNIPVLGGLLSVWYSDFFGAQTHLVSPFDQYLHRFPAYLQQLSMESNGKAVGRDGQFVKYTTGPILFGEPATNAQHSFYQLLHQGTKLIPTDFIMAAESHNPIDNNKHQKMLASNFFAQAEALMVGKGEEQLKAEKTPEPLMKHKTFLGNRPTTSILAQKITPGTLGALIVYYEHLTFTEGAIWNINSFDQWGVELGKSLAKKIQAELDEPGAPSGHDASTGGLIAAFKTKAGLE</sequence>
<dbReference type="SUPFAM" id="SSF53697">
    <property type="entry name" value="SIS domain"/>
    <property type="match status" value="1"/>
</dbReference>
<evidence type="ECO:0000256" key="14">
    <source>
        <dbReference type="ARBA" id="ARBA00029321"/>
    </source>
</evidence>
<dbReference type="GO" id="GO:0006096">
    <property type="term" value="P:glycolytic process"/>
    <property type="evidence" value="ECO:0007669"/>
    <property type="project" value="UniProtKB-KW"/>
</dbReference>
<feature type="binding site" evidence="17">
    <location>
        <position position="337"/>
    </location>
    <ligand>
        <name>ATP</name>
        <dbReference type="ChEBI" id="CHEBI:30616"/>
    </ligand>
</feature>